<dbReference type="Pfam" id="PF13416">
    <property type="entry name" value="SBP_bac_8"/>
    <property type="match status" value="1"/>
</dbReference>
<gene>
    <name evidence="7" type="ORF">JOC48_001845</name>
</gene>
<organism evidence="7 8">
    <name type="scientific">Aquibacillus albus</name>
    <dbReference type="NCBI Taxonomy" id="1168171"/>
    <lineage>
        <taxon>Bacteria</taxon>
        <taxon>Bacillati</taxon>
        <taxon>Bacillota</taxon>
        <taxon>Bacilli</taxon>
        <taxon>Bacillales</taxon>
        <taxon>Bacillaceae</taxon>
        <taxon>Aquibacillus</taxon>
    </lineage>
</organism>
<dbReference type="EMBL" id="JAFBDR010000008">
    <property type="protein sequence ID" value="MBM7571349.1"/>
    <property type="molecule type" value="Genomic_DNA"/>
</dbReference>
<dbReference type="PANTHER" id="PTHR43649:SF31">
    <property type="entry name" value="SN-GLYCEROL-3-PHOSPHATE-BINDING PERIPLASMIC PROTEIN UGPB"/>
    <property type="match status" value="1"/>
</dbReference>
<dbReference type="PROSITE" id="PS51257">
    <property type="entry name" value="PROKAR_LIPOPROTEIN"/>
    <property type="match status" value="1"/>
</dbReference>
<protein>
    <submittedName>
        <fullName evidence="7">Sn-glycerol 3-phosphate transport system substrate-binding protein</fullName>
    </submittedName>
</protein>
<accession>A0ABS2MZS0</accession>
<dbReference type="InterPro" id="IPR006059">
    <property type="entry name" value="SBP"/>
</dbReference>
<evidence type="ECO:0000256" key="6">
    <source>
        <dbReference type="SAM" id="SignalP"/>
    </source>
</evidence>
<evidence type="ECO:0000313" key="8">
    <source>
        <dbReference type="Proteomes" id="UP001296943"/>
    </source>
</evidence>
<dbReference type="RefSeq" id="WP_204498875.1">
    <property type="nucleotide sequence ID" value="NZ_JAFBDR010000008.1"/>
</dbReference>
<dbReference type="SUPFAM" id="SSF53850">
    <property type="entry name" value="Periplasmic binding protein-like II"/>
    <property type="match status" value="1"/>
</dbReference>
<keyword evidence="3" id="KW-0813">Transport</keyword>
<dbReference type="Gene3D" id="3.40.190.10">
    <property type="entry name" value="Periplasmic binding protein-like II"/>
    <property type="match status" value="2"/>
</dbReference>
<comment type="similarity">
    <text evidence="2">Belongs to the bacterial solute-binding protein 1 family.</text>
</comment>
<evidence type="ECO:0000256" key="1">
    <source>
        <dbReference type="ARBA" id="ARBA00004196"/>
    </source>
</evidence>
<dbReference type="CDD" id="cd14748">
    <property type="entry name" value="PBP2_UgpB"/>
    <property type="match status" value="1"/>
</dbReference>
<keyword evidence="8" id="KW-1185">Reference proteome</keyword>
<feature type="chain" id="PRO_5046035740" evidence="6">
    <location>
        <begin position="31"/>
        <end position="462"/>
    </location>
</feature>
<feature type="region of interest" description="Disordered" evidence="5">
    <location>
        <begin position="28"/>
        <end position="47"/>
    </location>
</feature>
<name>A0ABS2MZS0_9BACI</name>
<evidence type="ECO:0000256" key="2">
    <source>
        <dbReference type="ARBA" id="ARBA00008520"/>
    </source>
</evidence>
<keyword evidence="4 6" id="KW-0732">Signal</keyword>
<sequence>MQYKLNLITFLFVSFLLILTVGCSSGTAEATEPSGNDNNTEETSAPEVTTEVVFWHSMGGVNGETLEGMIEDFNDSQDDIFVKPIFQGGYADSLTKLKTSLNSNSGPAIMQSNFISSGPMIDTKKIAPIQDFVDLENYDLSQLDGNVLGAYEMDGQLNAMPFNASTLLMYYNKDMFEAAGLDPNDPPETYEEVKAASAQLSGDGKYGASFGVSSYYIEQFITVQGAELVDNGNGREGLATKSLLNTQEAVDTYTWWKDMVDSGYMLNLGTNVADTHQAFLSEQVGMTLGSTAALKKMLNGAEGKFEVGTAFIPHPEAKTGEGGVSVGGGSLYIMNNKPTEVQQAAWEVIKYLMEPEQQAHWYINTGYFSINKLAYDLPEVVEALEQFPQFTTALEQLEVALENNAGSNAGKGPVLGVYPDARTVTTEAMEKVLNDAQTPKEALDEAAEEITKKITRYNETVQ</sequence>
<comment type="caution">
    <text evidence="7">The sequence shown here is derived from an EMBL/GenBank/DDBJ whole genome shotgun (WGS) entry which is preliminary data.</text>
</comment>
<evidence type="ECO:0000313" key="7">
    <source>
        <dbReference type="EMBL" id="MBM7571349.1"/>
    </source>
</evidence>
<evidence type="ECO:0000256" key="4">
    <source>
        <dbReference type="ARBA" id="ARBA00022729"/>
    </source>
</evidence>
<evidence type="ECO:0000256" key="5">
    <source>
        <dbReference type="SAM" id="MobiDB-lite"/>
    </source>
</evidence>
<feature type="signal peptide" evidence="6">
    <location>
        <begin position="1"/>
        <end position="30"/>
    </location>
</feature>
<reference evidence="7 8" key="1">
    <citation type="submission" date="2021-01" db="EMBL/GenBank/DDBJ databases">
        <title>Genomic Encyclopedia of Type Strains, Phase IV (KMG-IV): sequencing the most valuable type-strain genomes for metagenomic binning, comparative biology and taxonomic classification.</title>
        <authorList>
            <person name="Goeker M."/>
        </authorList>
    </citation>
    <scope>NUCLEOTIDE SEQUENCE [LARGE SCALE GENOMIC DNA]</scope>
    <source>
        <strain evidence="7 8">DSM 23711</strain>
    </source>
</reference>
<dbReference type="Proteomes" id="UP001296943">
    <property type="component" value="Unassembled WGS sequence"/>
</dbReference>
<dbReference type="InterPro" id="IPR050490">
    <property type="entry name" value="Bact_solute-bd_prot1"/>
</dbReference>
<evidence type="ECO:0000256" key="3">
    <source>
        <dbReference type="ARBA" id="ARBA00022448"/>
    </source>
</evidence>
<comment type="subcellular location">
    <subcellularLocation>
        <location evidence="1">Cell envelope</location>
    </subcellularLocation>
</comment>
<dbReference type="PANTHER" id="PTHR43649">
    <property type="entry name" value="ARABINOSE-BINDING PROTEIN-RELATED"/>
    <property type="match status" value="1"/>
</dbReference>
<proteinExistence type="inferred from homology"/>